<evidence type="ECO:0000313" key="2">
    <source>
        <dbReference type="Proteomes" id="UP000059188"/>
    </source>
</evidence>
<dbReference type="Proteomes" id="UP000059188">
    <property type="component" value="Unassembled WGS sequence"/>
</dbReference>
<evidence type="ECO:0000313" key="1">
    <source>
        <dbReference type="EMBL" id="CEL63421.1"/>
    </source>
</evidence>
<name>A0A0B7FZP2_THACB</name>
<accession>A0A0B7FZP2</accession>
<organism evidence="1 2">
    <name type="scientific">Thanatephorus cucumeris (strain AG1-IB / isolate 7/3/14)</name>
    <name type="common">Lettuce bottom rot fungus</name>
    <name type="synonym">Rhizoctonia solani</name>
    <dbReference type="NCBI Taxonomy" id="1108050"/>
    <lineage>
        <taxon>Eukaryota</taxon>
        <taxon>Fungi</taxon>
        <taxon>Dikarya</taxon>
        <taxon>Basidiomycota</taxon>
        <taxon>Agaricomycotina</taxon>
        <taxon>Agaricomycetes</taxon>
        <taxon>Cantharellales</taxon>
        <taxon>Ceratobasidiaceae</taxon>
        <taxon>Rhizoctonia</taxon>
        <taxon>Rhizoctonia solani AG-1</taxon>
    </lineage>
</organism>
<sequence length="157" mass="17193">MPETRPFQKTIDIEFYKLQFAGEYTDEGSPILIPDGESINVDGVVDIVATTDDYYGIRVVNRSTQDLYAYLIDFSGTSLAINLKTIPILGSSSSDPTLPKNAPLTIGYGSGGYSFPPIPPISNRSSKRVRLKAEARCRTAKSSSCLVKSLYGTRSLW</sequence>
<reference evidence="1 2" key="1">
    <citation type="submission" date="2014-11" db="EMBL/GenBank/DDBJ databases">
        <authorList>
            <person name="Wibberg Daniel"/>
        </authorList>
    </citation>
    <scope>NUCLEOTIDE SEQUENCE [LARGE SCALE GENOMIC DNA]</scope>
    <source>
        <strain evidence="1">Rhizoctonia solani AG1-IB 7/3/14</strain>
    </source>
</reference>
<dbReference type="OrthoDB" id="3223806at2759"/>
<dbReference type="EMBL" id="LN679180">
    <property type="protein sequence ID" value="CEL63421.1"/>
    <property type="molecule type" value="Genomic_DNA"/>
</dbReference>
<dbReference type="AlphaFoldDB" id="A0A0B7FZP2"/>
<keyword evidence="2" id="KW-1185">Reference proteome</keyword>
<gene>
    <name evidence="1" type="ORF">RSOLAG1IB_10750</name>
</gene>
<proteinExistence type="predicted"/>
<protein>
    <submittedName>
        <fullName evidence="1">Uncharacterized protein</fullName>
    </submittedName>
</protein>